<evidence type="ECO:0000256" key="8">
    <source>
        <dbReference type="PIRSR" id="PIRSR601952-2"/>
    </source>
</evidence>
<comment type="caution">
    <text evidence="11">The sequence shown here is derived from an EMBL/GenBank/DDBJ whole genome shotgun (WGS) entry which is preliminary data.</text>
</comment>
<feature type="binding site" evidence="8">
    <location>
        <position position="247"/>
    </location>
    <ligand>
        <name>Mg(2+)</name>
        <dbReference type="ChEBI" id="CHEBI:18420"/>
    </ligand>
</feature>
<dbReference type="Gene3D" id="1.10.60.40">
    <property type="match status" value="1"/>
</dbReference>
<dbReference type="PANTHER" id="PTHR11596:SF5">
    <property type="entry name" value="ALKALINE PHOSPHATASE"/>
    <property type="match status" value="1"/>
</dbReference>
<evidence type="ECO:0000256" key="6">
    <source>
        <dbReference type="ARBA" id="ARBA00022842"/>
    </source>
</evidence>
<evidence type="ECO:0000256" key="1">
    <source>
        <dbReference type="ARBA" id="ARBA00005984"/>
    </source>
</evidence>
<keyword evidence="2" id="KW-0597">Phosphoprotein</keyword>
<dbReference type="Gene3D" id="3.40.720.10">
    <property type="entry name" value="Alkaline Phosphatase, subunit A"/>
    <property type="match status" value="1"/>
</dbReference>
<keyword evidence="4" id="KW-0378">Hydrolase</keyword>
<reference evidence="11" key="1">
    <citation type="submission" date="2018-12" db="EMBL/GenBank/DDBJ databases">
        <authorList>
            <person name="Sun L."/>
            <person name="Chen Z."/>
        </authorList>
    </citation>
    <scope>NUCLEOTIDE SEQUENCE [LARGE SCALE GENOMIC DNA]</scope>
    <source>
        <strain evidence="11">3-2-2</strain>
    </source>
</reference>
<dbReference type="GO" id="GO:0046872">
    <property type="term" value="F:metal ion binding"/>
    <property type="evidence" value="ECO:0007669"/>
    <property type="project" value="UniProtKB-KW"/>
</dbReference>
<dbReference type="InterPro" id="IPR001952">
    <property type="entry name" value="Alkaline_phosphatase"/>
</dbReference>
<dbReference type="SUPFAM" id="SSF53649">
    <property type="entry name" value="Alkaline phosphatase-like"/>
    <property type="match status" value="1"/>
</dbReference>
<feature type="binding site" evidence="8">
    <location>
        <position position="294"/>
    </location>
    <ligand>
        <name>Zn(2+)</name>
        <dbReference type="ChEBI" id="CHEBI:29105"/>
        <label>2</label>
    </ligand>
</feature>
<keyword evidence="5 8" id="KW-0862">Zinc</keyword>
<evidence type="ECO:0000256" key="3">
    <source>
        <dbReference type="ARBA" id="ARBA00022723"/>
    </source>
</evidence>
<dbReference type="RefSeq" id="WP_126046763.1">
    <property type="nucleotide sequence ID" value="NZ_QYTV02000001.1"/>
</dbReference>
<dbReference type="SMART" id="SM00098">
    <property type="entry name" value="alkPPc"/>
    <property type="match status" value="1"/>
</dbReference>
<feature type="binding site" evidence="8">
    <location>
        <position position="391"/>
    </location>
    <ligand>
        <name>Zn(2+)</name>
        <dbReference type="ChEBI" id="CHEBI:29105"/>
        <label>2</label>
    </ligand>
</feature>
<protein>
    <submittedName>
        <fullName evidence="11">Alkaline phosphatase</fullName>
    </submittedName>
</protein>
<comment type="similarity">
    <text evidence="1 9">Belongs to the alkaline phosphatase family.</text>
</comment>
<dbReference type="AlphaFoldDB" id="A0A429Y6S8"/>
<feature type="binding site" evidence="8">
    <location>
        <position position="256"/>
    </location>
    <ligand>
        <name>Zn(2+)</name>
        <dbReference type="ChEBI" id="CHEBI:29105"/>
        <label>2</label>
    </ligand>
</feature>
<feature type="active site" description="Phosphoserine intermediate" evidence="7">
    <location>
        <position position="78"/>
    </location>
</feature>
<sequence length="509" mass="56726">MFKKMILGVLIYSISFGLPFNAEASITNRNNVIFMVMDGTNSDVITLSRHYKGKPLALDEILAGGVRTYSLRSAITDSAAAATAMATGHKTIVDFIGMVPYREKDQTIKGRPVANVLEAAQEKGLATGIVATAPIQHATPAAFSAHSISRHNLREIGFQQAHQNIDVILGGGKKYSFINKDFPVIYTKEELMRSTKSRLHGFFSEEDMAYDFDRRRLHPKQPSLAEMTKKALQTLNQNTNGFFLFIEGSKVDFAAHKNDPVGMVSEVLAFDEAVNEALKFAKNDQQTLLIAVTDHGNSGLTMGNRQTDKTYPETPSEKFITPLKKASLTVTGAVSQLKQDRSNMRDVLISYGLDNLSRVEIERMKNEKDIEKAMVQMMAKRAHLGFTTRGHSGEDVFLYTYGGKGVPHKPQGLINNIELADYVVKHLNLPPLSELTKTRFIPAKQHFEKQGFKTIVRVENKNQAPAFIAEKNGQTIEYPSNRNVRIVNGKEEPIKGITIYNGSMFWIPR</sequence>
<dbReference type="EMBL" id="QYTV02000001">
    <property type="protein sequence ID" value="RST77098.1"/>
    <property type="molecule type" value="Genomic_DNA"/>
</dbReference>
<name>A0A429Y6S8_9BACI</name>
<dbReference type="PROSITE" id="PS00123">
    <property type="entry name" value="ALKALINE_PHOSPHATASE"/>
    <property type="match status" value="1"/>
</dbReference>
<feature type="signal peptide" evidence="10">
    <location>
        <begin position="1"/>
        <end position="24"/>
    </location>
</feature>
<evidence type="ECO:0000313" key="12">
    <source>
        <dbReference type="Proteomes" id="UP000287156"/>
    </source>
</evidence>
<dbReference type="OrthoDB" id="9794455at2"/>
<comment type="cofactor">
    <cofactor evidence="8">
        <name>Mg(2+)</name>
        <dbReference type="ChEBI" id="CHEBI:18420"/>
    </cofactor>
    <text evidence="8">Binds 1 Mg(2+) ion.</text>
</comment>
<feature type="binding site" evidence="8">
    <location>
        <position position="295"/>
    </location>
    <ligand>
        <name>Zn(2+)</name>
        <dbReference type="ChEBI" id="CHEBI:29105"/>
        <label>2</label>
    </ligand>
</feature>
<gene>
    <name evidence="11" type="ORF">D4T97_000945</name>
</gene>
<feature type="chain" id="PRO_5019095006" evidence="10">
    <location>
        <begin position="25"/>
        <end position="509"/>
    </location>
</feature>
<keyword evidence="10" id="KW-0732">Signal</keyword>
<dbReference type="PRINTS" id="PR00113">
    <property type="entry name" value="ALKPHPHTASE"/>
</dbReference>
<organism evidence="11 12">
    <name type="scientific">Siminovitchia acidinfaciens</name>
    <dbReference type="NCBI Taxonomy" id="2321395"/>
    <lineage>
        <taxon>Bacteria</taxon>
        <taxon>Bacillati</taxon>
        <taxon>Bacillota</taxon>
        <taxon>Bacilli</taxon>
        <taxon>Bacillales</taxon>
        <taxon>Bacillaceae</taxon>
        <taxon>Siminovitchia</taxon>
    </lineage>
</organism>
<feature type="binding site" evidence="8">
    <location>
        <position position="139"/>
    </location>
    <ligand>
        <name>Mg(2+)</name>
        <dbReference type="ChEBI" id="CHEBI:18420"/>
    </ligand>
</feature>
<evidence type="ECO:0000256" key="2">
    <source>
        <dbReference type="ARBA" id="ARBA00022553"/>
    </source>
</evidence>
<evidence type="ECO:0000256" key="10">
    <source>
        <dbReference type="SAM" id="SignalP"/>
    </source>
</evidence>
<evidence type="ECO:0000256" key="9">
    <source>
        <dbReference type="RuleBase" id="RU003946"/>
    </source>
</evidence>
<dbReference type="PANTHER" id="PTHR11596">
    <property type="entry name" value="ALKALINE PHOSPHATASE"/>
    <property type="match status" value="1"/>
</dbReference>
<feature type="binding site" evidence="8">
    <location>
        <position position="38"/>
    </location>
    <ligand>
        <name>Zn(2+)</name>
        <dbReference type="ChEBI" id="CHEBI:29105"/>
        <label>2</label>
    </ligand>
</feature>
<keyword evidence="6 8" id="KW-0460">Magnesium</keyword>
<evidence type="ECO:0000256" key="5">
    <source>
        <dbReference type="ARBA" id="ARBA00022833"/>
    </source>
</evidence>
<feature type="binding site" evidence="8">
    <location>
        <position position="38"/>
    </location>
    <ligand>
        <name>Mg(2+)</name>
        <dbReference type="ChEBI" id="CHEBI:18420"/>
    </ligand>
</feature>
<dbReference type="CDD" id="cd16012">
    <property type="entry name" value="ALP"/>
    <property type="match status" value="1"/>
</dbReference>
<dbReference type="Proteomes" id="UP000287156">
    <property type="component" value="Unassembled WGS sequence"/>
</dbReference>
<dbReference type="InterPro" id="IPR018299">
    <property type="entry name" value="Alkaline_phosphatase_AS"/>
</dbReference>
<evidence type="ECO:0000256" key="4">
    <source>
        <dbReference type="ARBA" id="ARBA00022801"/>
    </source>
</evidence>
<feature type="binding site" evidence="8">
    <location>
        <position position="137"/>
    </location>
    <ligand>
        <name>Mg(2+)</name>
        <dbReference type="ChEBI" id="CHEBI:18420"/>
    </ligand>
</feature>
<evidence type="ECO:0000256" key="7">
    <source>
        <dbReference type="PIRSR" id="PIRSR601952-1"/>
    </source>
</evidence>
<dbReference type="GO" id="GO:0004035">
    <property type="term" value="F:alkaline phosphatase activity"/>
    <property type="evidence" value="ECO:0007669"/>
    <property type="project" value="TreeGrafter"/>
</dbReference>
<dbReference type="Pfam" id="PF00245">
    <property type="entry name" value="Alk_phosphatase"/>
    <property type="match status" value="2"/>
</dbReference>
<keyword evidence="3 8" id="KW-0479">Metal-binding</keyword>
<comment type="cofactor">
    <cofactor evidence="8">
        <name>Zn(2+)</name>
        <dbReference type="ChEBI" id="CHEBI:29105"/>
    </cofactor>
    <text evidence="8">Binds 2 Zn(2+) ions.</text>
</comment>
<dbReference type="InterPro" id="IPR017850">
    <property type="entry name" value="Alkaline_phosphatase_core_sf"/>
</dbReference>
<keyword evidence="12" id="KW-1185">Reference proteome</keyword>
<accession>A0A429Y6S8</accession>
<feature type="binding site" evidence="8">
    <location>
        <position position="252"/>
    </location>
    <ligand>
        <name>Zn(2+)</name>
        <dbReference type="ChEBI" id="CHEBI:29105"/>
        <label>2</label>
    </ligand>
</feature>
<evidence type="ECO:0000313" key="11">
    <source>
        <dbReference type="EMBL" id="RST77098.1"/>
    </source>
</evidence>
<proteinExistence type="inferred from homology"/>